<evidence type="ECO:0000313" key="1">
    <source>
        <dbReference type="EMBL" id="CBY14424.1"/>
    </source>
</evidence>
<sequence>MASGQNGQPVACHVRRPKHLQPRLACVLASWKISVFHKNSWNLKNALAVLLVQPGPFGQTGPSARKHAESGSEAQRESVCTVMIVSAKSLSLRVAQTETVRLGRIGLSGVPALKPAGKAGVQIPFGTVSFGHEEDCEGNSVGSDTCFARNCPIWSDWESWTKCSASAFARMEKQEKIVLDQDLKRKHAMLKNARFGLNGWLGQNVPALVELALKNESDVAVAGARKSAGQMRARRFRVTRKSARNGQAGKSGIIAVSAVAAEIVIERGFASTALTALD</sequence>
<organism evidence="1 2">
    <name type="scientific">Oikopleura dioica</name>
    <name type="common">Tunicate</name>
    <dbReference type="NCBI Taxonomy" id="34765"/>
    <lineage>
        <taxon>Eukaryota</taxon>
        <taxon>Metazoa</taxon>
        <taxon>Chordata</taxon>
        <taxon>Tunicata</taxon>
        <taxon>Appendicularia</taxon>
        <taxon>Copelata</taxon>
        <taxon>Oikopleuridae</taxon>
        <taxon>Oikopleura</taxon>
    </lineage>
</organism>
<dbReference type="OrthoDB" id="446173at2759"/>
<name>E4XXN0_OIKDI</name>
<dbReference type="Proteomes" id="UP000001307">
    <property type="component" value="Unassembled WGS sequence"/>
</dbReference>
<dbReference type="InParanoid" id="E4XXN0"/>
<dbReference type="AlphaFoldDB" id="E4XXN0"/>
<proteinExistence type="predicted"/>
<gene>
    <name evidence="1" type="ORF">GSOID_T00007423001</name>
</gene>
<protein>
    <submittedName>
        <fullName evidence="1">Uncharacterized protein</fullName>
    </submittedName>
</protein>
<accession>E4XXN0</accession>
<reference evidence="1 2" key="1">
    <citation type="journal article" date="2010" name="Science">
        <title>Plasticity of animal genome architecture unmasked by rapid evolution of a pelagic tunicate.</title>
        <authorList>
            <person name="Denoeud F."/>
            <person name="Henriet S."/>
            <person name="Mungpakdee S."/>
            <person name="Aury J.M."/>
            <person name="Da Silva C."/>
            <person name="Brinkmann H."/>
            <person name="Mikhaleva J."/>
            <person name="Olsen L.C."/>
            <person name="Jubin C."/>
            <person name="Canestro C."/>
            <person name="Bouquet J.M."/>
            <person name="Danks G."/>
            <person name="Poulain J."/>
            <person name="Campsteijn C."/>
            <person name="Adamski M."/>
            <person name="Cross I."/>
            <person name="Yadetie F."/>
            <person name="Muffato M."/>
            <person name="Louis A."/>
            <person name="Butcher S."/>
            <person name="Tsagkogeorga G."/>
            <person name="Konrad A."/>
            <person name="Singh S."/>
            <person name="Jensen M.F."/>
            <person name="Cong E.H."/>
            <person name="Eikeseth-Otteraa H."/>
            <person name="Noel B."/>
            <person name="Anthouard V."/>
            <person name="Porcel B.M."/>
            <person name="Kachouri-Lafond R."/>
            <person name="Nishino A."/>
            <person name="Ugolini M."/>
            <person name="Chourrout P."/>
            <person name="Nishida H."/>
            <person name="Aasland R."/>
            <person name="Huzurbazar S."/>
            <person name="Westhof E."/>
            <person name="Delsuc F."/>
            <person name="Lehrach H."/>
            <person name="Reinhardt R."/>
            <person name="Weissenbach J."/>
            <person name="Roy S.W."/>
            <person name="Artiguenave F."/>
            <person name="Postlethwait J.H."/>
            <person name="Manak J.R."/>
            <person name="Thompson E.M."/>
            <person name="Jaillon O."/>
            <person name="Du Pasquier L."/>
            <person name="Boudinot P."/>
            <person name="Liberles D.A."/>
            <person name="Volff J.N."/>
            <person name="Philippe H."/>
            <person name="Lenhard B."/>
            <person name="Roest Crollius H."/>
            <person name="Wincker P."/>
            <person name="Chourrout D."/>
        </authorList>
    </citation>
    <scope>NUCLEOTIDE SEQUENCE [LARGE SCALE GENOMIC DNA]</scope>
</reference>
<evidence type="ECO:0000313" key="2">
    <source>
        <dbReference type="Proteomes" id="UP000001307"/>
    </source>
</evidence>
<keyword evidence="2" id="KW-1185">Reference proteome</keyword>
<dbReference type="EMBL" id="FN653284">
    <property type="protein sequence ID" value="CBY14424.1"/>
    <property type="molecule type" value="Genomic_DNA"/>
</dbReference>